<keyword evidence="3" id="KW-1185">Reference proteome</keyword>
<comment type="caution">
    <text evidence="2">The sequence shown here is derived from an EMBL/GenBank/DDBJ whole genome shotgun (WGS) entry which is preliminary data.</text>
</comment>
<dbReference type="Proteomes" id="UP000828251">
    <property type="component" value="Unassembled WGS sequence"/>
</dbReference>
<dbReference type="PANTHER" id="PTHR34115">
    <property type="entry name" value="PROTEIN, PUTATIVE-RELATED"/>
    <property type="match status" value="1"/>
</dbReference>
<sequence>MSPGDIPSLTINSNSSITSFSFLMGVFLALIMNLKFHPQRNIESSFETQGVVMSMFVTCMLVYSITFCTPYSLEVIDDINLLAGSLASVLLTFTLFPALGRVILFIWIIHFVKLIYGAIPKLCELCQALPSLFNLRVLLGRHAHHNDERW</sequence>
<dbReference type="AlphaFoldDB" id="A0A9D3ZKR1"/>
<organism evidence="2 3">
    <name type="scientific">Gossypium stocksii</name>
    <dbReference type="NCBI Taxonomy" id="47602"/>
    <lineage>
        <taxon>Eukaryota</taxon>
        <taxon>Viridiplantae</taxon>
        <taxon>Streptophyta</taxon>
        <taxon>Embryophyta</taxon>
        <taxon>Tracheophyta</taxon>
        <taxon>Spermatophyta</taxon>
        <taxon>Magnoliopsida</taxon>
        <taxon>eudicotyledons</taxon>
        <taxon>Gunneridae</taxon>
        <taxon>Pentapetalae</taxon>
        <taxon>rosids</taxon>
        <taxon>malvids</taxon>
        <taxon>Malvales</taxon>
        <taxon>Malvaceae</taxon>
        <taxon>Malvoideae</taxon>
        <taxon>Gossypium</taxon>
    </lineage>
</organism>
<dbReference type="PANTHER" id="PTHR34115:SF13">
    <property type="entry name" value="RPB1A"/>
    <property type="match status" value="1"/>
</dbReference>
<dbReference type="EMBL" id="JAIQCV010000011">
    <property type="protein sequence ID" value="KAH1045395.1"/>
    <property type="molecule type" value="Genomic_DNA"/>
</dbReference>
<dbReference type="InterPro" id="IPR053258">
    <property type="entry name" value="Ca-permeable_cation_channel"/>
</dbReference>
<feature type="transmembrane region" description="Helical" evidence="1">
    <location>
        <begin position="85"/>
        <end position="112"/>
    </location>
</feature>
<evidence type="ECO:0000256" key="1">
    <source>
        <dbReference type="SAM" id="Phobius"/>
    </source>
</evidence>
<reference evidence="2 3" key="1">
    <citation type="journal article" date="2021" name="Plant Biotechnol. J.">
        <title>Multi-omics assisted identification of the key and species-specific regulatory components of drought-tolerant mechanisms in Gossypium stocksii.</title>
        <authorList>
            <person name="Yu D."/>
            <person name="Ke L."/>
            <person name="Zhang D."/>
            <person name="Wu Y."/>
            <person name="Sun Y."/>
            <person name="Mei J."/>
            <person name="Sun J."/>
            <person name="Sun Y."/>
        </authorList>
    </citation>
    <scope>NUCLEOTIDE SEQUENCE [LARGE SCALE GENOMIC DNA]</scope>
    <source>
        <strain evidence="3">cv. E1</strain>
        <tissue evidence="2">Leaf</tissue>
    </source>
</reference>
<keyword evidence="1" id="KW-0472">Membrane</keyword>
<keyword evidence="1" id="KW-1133">Transmembrane helix</keyword>
<gene>
    <name evidence="2" type="ORF">J1N35_036179</name>
</gene>
<feature type="transmembrane region" description="Helical" evidence="1">
    <location>
        <begin position="20"/>
        <end position="38"/>
    </location>
</feature>
<name>A0A9D3ZKR1_9ROSI</name>
<protein>
    <submittedName>
        <fullName evidence="2">Uncharacterized protein</fullName>
    </submittedName>
</protein>
<feature type="transmembrane region" description="Helical" evidence="1">
    <location>
        <begin position="50"/>
        <end position="73"/>
    </location>
</feature>
<keyword evidence="1" id="KW-0812">Transmembrane</keyword>
<evidence type="ECO:0000313" key="2">
    <source>
        <dbReference type="EMBL" id="KAH1045395.1"/>
    </source>
</evidence>
<accession>A0A9D3ZKR1</accession>
<evidence type="ECO:0000313" key="3">
    <source>
        <dbReference type="Proteomes" id="UP000828251"/>
    </source>
</evidence>
<proteinExistence type="predicted"/>